<dbReference type="OrthoDB" id="4561190at2"/>
<evidence type="ECO:0000313" key="3">
    <source>
        <dbReference type="EMBL" id="SDY58733.1"/>
    </source>
</evidence>
<dbReference type="EMBL" id="FNQB01000001">
    <property type="protein sequence ID" value="SDY58733.1"/>
    <property type="molecule type" value="Genomic_DNA"/>
</dbReference>
<organism evidence="3 4">
    <name type="scientific">Asanoa ishikariensis</name>
    <dbReference type="NCBI Taxonomy" id="137265"/>
    <lineage>
        <taxon>Bacteria</taxon>
        <taxon>Bacillati</taxon>
        <taxon>Actinomycetota</taxon>
        <taxon>Actinomycetes</taxon>
        <taxon>Micromonosporales</taxon>
        <taxon>Micromonosporaceae</taxon>
        <taxon>Asanoa</taxon>
    </lineage>
</organism>
<dbReference type="PANTHER" id="PTHR43384">
    <property type="entry name" value="SEPTUM SITE-DETERMINING PROTEIN MIND HOMOLOG, CHLOROPLASTIC-RELATED"/>
    <property type="match status" value="1"/>
</dbReference>
<dbReference type="GO" id="GO:0009898">
    <property type="term" value="C:cytoplasmic side of plasma membrane"/>
    <property type="evidence" value="ECO:0007669"/>
    <property type="project" value="TreeGrafter"/>
</dbReference>
<dbReference type="GO" id="GO:0051782">
    <property type="term" value="P:negative regulation of cell division"/>
    <property type="evidence" value="ECO:0007669"/>
    <property type="project" value="TreeGrafter"/>
</dbReference>
<dbReference type="SUPFAM" id="SSF52540">
    <property type="entry name" value="P-loop containing nucleoside triphosphate hydrolases"/>
    <property type="match status" value="1"/>
</dbReference>
<keyword evidence="2" id="KW-0067">ATP-binding</keyword>
<evidence type="ECO:0000313" key="4">
    <source>
        <dbReference type="Proteomes" id="UP000199632"/>
    </source>
</evidence>
<protein>
    <submittedName>
        <fullName evidence="3">CobQ/CobB/MinD/ParA nucleotide binding domain-containing protein</fullName>
    </submittedName>
</protein>
<accession>A0A1H3L2T8</accession>
<dbReference type="GO" id="GO:0005829">
    <property type="term" value="C:cytosol"/>
    <property type="evidence" value="ECO:0007669"/>
    <property type="project" value="TreeGrafter"/>
</dbReference>
<evidence type="ECO:0000256" key="1">
    <source>
        <dbReference type="ARBA" id="ARBA00022741"/>
    </source>
</evidence>
<sequence length="305" mass="33962">MLIFATSDKGGTGRSVTSSNILYRSALQGSDVCYLDFDFGSPTSGAIFNIPTTLHGTTQGGLHSYLHGMVADPQRLEIWQESDRSSLRSRPPGAGRLVLLPGDSGGGEFPITKENTERCARLFLHLEEEFDLCLVDLSAGRSYATEMVLAATANEALRNIRTRWLVFHRWTRQHVLAASGLVYGERGILHTGENHGHDREELANSLRFVRTAVVNPDSPELEGLRPAQIAWLRDVDRDLSELASSRKVGRTLLLGSIPLDPVLQWREQLISDNDVWSRRIANRETLEQFDSLAKKIVDDAAWETL</sequence>
<keyword evidence="1" id="KW-0547">Nucleotide-binding</keyword>
<dbReference type="PANTHER" id="PTHR43384:SF6">
    <property type="entry name" value="SEPTUM SITE-DETERMINING PROTEIN MIND HOMOLOG, CHLOROPLASTIC"/>
    <property type="match status" value="1"/>
</dbReference>
<evidence type="ECO:0000256" key="2">
    <source>
        <dbReference type="ARBA" id="ARBA00022840"/>
    </source>
</evidence>
<dbReference type="Proteomes" id="UP000199632">
    <property type="component" value="Unassembled WGS sequence"/>
</dbReference>
<dbReference type="STRING" id="137265.SAMN05421684_0499"/>
<dbReference type="GO" id="GO:0005524">
    <property type="term" value="F:ATP binding"/>
    <property type="evidence" value="ECO:0007669"/>
    <property type="project" value="UniProtKB-KW"/>
</dbReference>
<dbReference type="InterPro" id="IPR027417">
    <property type="entry name" value="P-loop_NTPase"/>
</dbReference>
<dbReference type="GO" id="GO:0016887">
    <property type="term" value="F:ATP hydrolysis activity"/>
    <property type="evidence" value="ECO:0007669"/>
    <property type="project" value="TreeGrafter"/>
</dbReference>
<name>A0A1H3L2T8_9ACTN</name>
<proteinExistence type="predicted"/>
<dbReference type="Gene3D" id="3.40.50.300">
    <property type="entry name" value="P-loop containing nucleotide triphosphate hydrolases"/>
    <property type="match status" value="1"/>
</dbReference>
<dbReference type="AlphaFoldDB" id="A0A1H3L2T8"/>
<gene>
    <name evidence="3" type="ORF">SAMN05421684_0499</name>
</gene>
<dbReference type="RefSeq" id="WP_090786575.1">
    <property type="nucleotide sequence ID" value="NZ_BOND01000030.1"/>
</dbReference>
<reference evidence="4" key="1">
    <citation type="submission" date="2016-10" db="EMBL/GenBank/DDBJ databases">
        <authorList>
            <person name="Varghese N."/>
            <person name="Submissions S."/>
        </authorList>
    </citation>
    <scope>NUCLEOTIDE SEQUENCE [LARGE SCALE GENOMIC DNA]</scope>
    <source>
        <strain evidence="4">DSM 44718</strain>
    </source>
</reference>
<keyword evidence="4" id="KW-1185">Reference proteome</keyword>
<dbReference type="InterPro" id="IPR050625">
    <property type="entry name" value="ParA/MinD_ATPase"/>
</dbReference>
<dbReference type="NCBIfam" id="NF040564">
    <property type="entry name" value="SCO2523_fam"/>
    <property type="match status" value="1"/>
</dbReference>